<evidence type="ECO:0000313" key="8">
    <source>
        <dbReference type="EMBL" id="BCS95600.1"/>
    </source>
</evidence>
<evidence type="ECO:0000259" key="7">
    <source>
        <dbReference type="Pfam" id="PF04932"/>
    </source>
</evidence>
<feature type="transmembrane region" description="Helical" evidence="6">
    <location>
        <begin position="120"/>
        <end position="138"/>
    </location>
</feature>
<dbReference type="InterPro" id="IPR051533">
    <property type="entry name" value="WaaL-like"/>
</dbReference>
<dbReference type="InterPro" id="IPR007016">
    <property type="entry name" value="O-antigen_ligase-rel_domated"/>
</dbReference>
<dbReference type="Proteomes" id="UP001320148">
    <property type="component" value="Chromosome"/>
</dbReference>
<feature type="transmembrane region" description="Helical" evidence="6">
    <location>
        <begin position="31"/>
        <end position="49"/>
    </location>
</feature>
<proteinExistence type="predicted"/>
<evidence type="ECO:0000256" key="2">
    <source>
        <dbReference type="ARBA" id="ARBA00022692"/>
    </source>
</evidence>
<dbReference type="PANTHER" id="PTHR37422">
    <property type="entry name" value="TEICHURONIC ACID BIOSYNTHESIS PROTEIN TUAE"/>
    <property type="match status" value="1"/>
</dbReference>
<feature type="repeat" description="TPR" evidence="5">
    <location>
        <begin position="533"/>
        <end position="566"/>
    </location>
</feature>
<name>A0ABM7PDJ0_9BACT</name>
<feature type="transmembrane region" description="Helical" evidence="6">
    <location>
        <begin position="433"/>
        <end position="451"/>
    </location>
</feature>
<evidence type="ECO:0000313" key="9">
    <source>
        <dbReference type="Proteomes" id="UP001320148"/>
    </source>
</evidence>
<feature type="transmembrane region" description="Helical" evidence="6">
    <location>
        <begin position="472"/>
        <end position="489"/>
    </location>
</feature>
<feature type="transmembrane region" description="Helical" evidence="6">
    <location>
        <begin position="282"/>
        <end position="301"/>
    </location>
</feature>
<keyword evidence="4 6" id="KW-0472">Membrane</keyword>
<feature type="transmembrane region" description="Helical" evidence="6">
    <location>
        <begin position="232"/>
        <end position="251"/>
    </location>
</feature>
<evidence type="ECO:0000256" key="5">
    <source>
        <dbReference type="PROSITE-ProRule" id="PRU00339"/>
    </source>
</evidence>
<evidence type="ECO:0000256" key="4">
    <source>
        <dbReference type="ARBA" id="ARBA00023136"/>
    </source>
</evidence>
<keyword evidence="3 6" id="KW-1133">Transmembrane helix</keyword>
<dbReference type="SUPFAM" id="SSF48452">
    <property type="entry name" value="TPR-like"/>
    <property type="match status" value="2"/>
</dbReference>
<dbReference type="InterPro" id="IPR011990">
    <property type="entry name" value="TPR-like_helical_dom_sf"/>
</dbReference>
<dbReference type="Pfam" id="PF13432">
    <property type="entry name" value="TPR_16"/>
    <property type="match status" value="2"/>
</dbReference>
<keyword evidence="5" id="KW-0802">TPR repeat</keyword>
<evidence type="ECO:0000256" key="6">
    <source>
        <dbReference type="SAM" id="Phobius"/>
    </source>
</evidence>
<feature type="transmembrane region" description="Helical" evidence="6">
    <location>
        <begin position="145"/>
        <end position="166"/>
    </location>
</feature>
<dbReference type="InterPro" id="IPR019734">
    <property type="entry name" value="TPR_rpt"/>
</dbReference>
<sequence length="780" mass="86643">MKMHKLPFKFLIFTLIFAVLAFGMRATWSRFVVETLLYLALGGFLVQAWKGEKTLYSLPGLIPLGLVLLLMILQIIPLPMAWIAKLSPAAADLYRETVVITGGLEKATLSITPDLTQVELFRFAALIVVYYLSVQLLADRKTLKWCVTFAAIFATGVALFGIVQHFTSGGKLYWFREMAGSHFGPFVYRNHFAGFMVLLFPISFGLFYLYKPQIRYGSFRESLLDCLTGREVNLRVLYGLSALVVATSVFVCLSRGGVSALCFSALFLSLMLLVQKGGSKKGLAVAIFISLVVLSVSWFGWDAIVERFANSVNDEGEFWDGRFIYWADTKRIISDFSWVGSGFGTFVTVYPAYQSIFLHGMMVSHAHGDYFELFATGGLVGFFLFAWFAGELVLRTVGVYRKRRERYSRYIYLASGAGLLGFMAQSLAEFNFYSGAAVLWFYFVAALWVSAAHTRLRGRAATRLSAVSQPKAMIVCVGVAVAVGLGVSVTHNVSRLGAEYAFSKSLDAEREGADAQAVLSFVQTAVEKNPLNPRYHLDLAALLAQQGDVEASRRHFARAAALNPASAELFHLFARYAGNLDRNTISYCLEQARDREVMNPNRYKFSASSLFVEGRKEEAVLTLVHAMELDPSKENIDECLKIMIYSGVSFEEIATLIPPTPEAALAASEFFEAFGEDDLSVTMLDTACDTLISSPHKSLGLYFRIYSRLMKNDDVNRALAVIQAAARTHPDNERVYVLTGDIYTQMGIGYRARDEYRKALAINPRNPHVLKKFNGAGGTL</sequence>
<evidence type="ECO:0000256" key="3">
    <source>
        <dbReference type="ARBA" id="ARBA00022989"/>
    </source>
</evidence>
<reference evidence="8 9" key="1">
    <citation type="submission" date="2021-02" db="EMBL/GenBank/DDBJ databases">
        <title>Complete genome of Desulfoluna sp. strain ASN36.</title>
        <authorList>
            <person name="Takahashi A."/>
            <person name="Kojima H."/>
            <person name="Fukui M."/>
        </authorList>
    </citation>
    <scope>NUCLEOTIDE SEQUENCE [LARGE SCALE GENOMIC DNA]</scope>
    <source>
        <strain evidence="8 9">ASN36</strain>
    </source>
</reference>
<feature type="repeat" description="TPR" evidence="5">
    <location>
        <begin position="733"/>
        <end position="766"/>
    </location>
</feature>
<feature type="transmembrane region" description="Helical" evidence="6">
    <location>
        <begin position="186"/>
        <end position="211"/>
    </location>
</feature>
<gene>
    <name evidence="8" type="ORF">DSLASN_12320</name>
</gene>
<accession>A0ABM7PDJ0</accession>
<feature type="transmembrane region" description="Helical" evidence="6">
    <location>
        <begin position="370"/>
        <end position="389"/>
    </location>
</feature>
<keyword evidence="2 6" id="KW-0812">Transmembrane</keyword>
<dbReference type="PROSITE" id="PS50005">
    <property type="entry name" value="TPR"/>
    <property type="match status" value="2"/>
</dbReference>
<dbReference type="RefSeq" id="WP_236891863.1">
    <property type="nucleotide sequence ID" value="NZ_AP024488.1"/>
</dbReference>
<comment type="subcellular location">
    <subcellularLocation>
        <location evidence="1">Membrane</location>
        <topology evidence="1">Multi-pass membrane protein</topology>
    </subcellularLocation>
</comment>
<feature type="transmembrane region" description="Helical" evidence="6">
    <location>
        <begin position="410"/>
        <end position="427"/>
    </location>
</feature>
<keyword evidence="9" id="KW-1185">Reference proteome</keyword>
<protein>
    <recommendedName>
        <fullName evidence="7">O-antigen ligase-related domain-containing protein</fullName>
    </recommendedName>
</protein>
<dbReference type="EMBL" id="AP024488">
    <property type="protein sequence ID" value="BCS95600.1"/>
    <property type="molecule type" value="Genomic_DNA"/>
</dbReference>
<dbReference type="Pfam" id="PF04932">
    <property type="entry name" value="Wzy_C"/>
    <property type="match status" value="1"/>
</dbReference>
<feature type="transmembrane region" description="Helical" evidence="6">
    <location>
        <begin position="61"/>
        <end position="84"/>
    </location>
</feature>
<evidence type="ECO:0000256" key="1">
    <source>
        <dbReference type="ARBA" id="ARBA00004141"/>
    </source>
</evidence>
<organism evidence="8 9">
    <name type="scientific">Desulfoluna limicola</name>
    <dbReference type="NCBI Taxonomy" id="2810562"/>
    <lineage>
        <taxon>Bacteria</taxon>
        <taxon>Pseudomonadati</taxon>
        <taxon>Thermodesulfobacteriota</taxon>
        <taxon>Desulfobacteria</taxon>
        <taxon>Desulfobacterales</taxon>
        <taxon>Desulfolunaceae</taxon>
        <taxon>Desulfoluna</taxon>
    </lineage>
</organism>
<feature type="domain" description="O-antigen ligase-related" evidence="7">
    <location>
        <begin position="241"/>
        <end position="386"/>
    </location>
</feature>
<dbReference type="SMART" id="SM00028">
    <property type="entry name" value="TPR"/>
    <property type="match status" value="3"/>
</dbReference>
<dbReference type="Gene3D" id="1.25.40.10">
    <property type="entry name" value="Tetratricopeptide repeat domain"/>
    <property type="match status" value="2"/>
</dbReference>
<dbReference type="PANTHER" id="PTHR37422:SF13">
    <property type="entry name" value="LIPOPOLYSACCHARIDE BIOSYNTHESIS PROTEIN PA4999-RELATED"/>
    <property type="match status" value="1"/>
</dbReference>